<protein>
    <recommendedName>
        <fullName evidence="3">BED-type domain-containing protein</fullName>
    </recommendedName>
</protein>
<gene>
    <name evidence="1" type="ORF">F442_10190</name>
</gene>
<dbReference type="Proteomes" id="UP000018948">
    <property type="component" value="Unassembled WGS sequence"/>
</dbReference>
<name>W2Z788_PHYNI</name>
<evidence type="ECO:0000313" key="2">
    <source>
        <dbReference type="Proteomes" id="UP000018948"/>
    </source>
</evidence>
<dbReference type="PANTHER" id="PTHR40866">
    <property type="entry name" value="BED-TYPE DOMAIN-CONTAINING PROTEIN"/>
    <property type="match status" value="1"/>
</dbReference>
<evidence type="ECO:0000313" key="1">
    <source>
        <dbReference type="EMBL" id="ETP42940.1"/>
    </source>
</evidence>
<dbReference type="OrthoDB" id="165141at2759"/>
<comment type="caution">
    <text evidence="1">The sequence shown here is derived from an EMBL/GenBank/DDBJ whole genome shotgun (WGS) entry which is preliminary data.</text>
</comment>
<accession>W2Z788</accession>
<sequence length="250" mass="28147">MLTSRSVCNFYFTVCGNGVFTCKQCNTSRKQAPGPGYSNLLSHLATKYPDHLAVFEASQQGQTLQDHGFVDARTTEIFKWMEWVIMRNLPLSEVDDTLTRGLAGIKPVSSQTLLRHMRHVTCCLHFVGIFGVSVRDGVRRQPLLSISMAEDGQSADDHIEMIDNVLDVYEKNREMLRFDVGDNCPTNKAIATRLKVPLIGCASQRFNLAGCEYLVEYEDLIAEVQALCIQLRHTALRWKRSRASSRCSPT</sequence>
<proteinExistence type="predicted"/>
<evidence type="ECO:0008006" key="3">
    <source>
        <dbReference type="Google" id="ProtNLM"/>
    </source>
</evidence>
<dbReference type="AlphaFoldDB" id="W2Z788"/>
<organism evidence="1 2">
    <name type="scientific">Phytophthora nicotianae P10297</name>
    <dbReference type="NCBI Taxonomy" id="1317064"/>
    <lineage>
        <taxon>Eukaryota</taxon>
        <taxon>Sar</taxon>
        <taxon>Stramenopiles</taxon>
        <taxon>Oomycota</taxon>
        <taxon>Peronosporomycetes</taxon>
        <taxon>Peronosporales</taxon>
        <taxon>Peronosporaceae</taxon>
        <taxon>Phytophthora</taxon>
    </lineage>
</organism>
<dbReference type="EMBL" id="ANIY01002091">
    <property type="protein sequence ID" value="ETP42940.1"/>
    <property type="molecule type" value="Genomic_DNA"/>
</dbReference>
<dbReference type="PANTHER" id="PTHR40866:SF1">
    <property type="entry name" value="BED-TYPE DOMAIN-CONTAINING PROTEIN"/>
    <property type="match status" value="1"/>
</dbReference>
<reference evidence="1 2" key="1">
    <citation type="submission" date="2013-11" db="EMBL/GenBank/DDBJ databases">
        <title>The Genome Sequence of Phytophthora parasitica P10297.</title>
        <authorList>
            <consortium name="The Broad Institute Genomics Platform"/>
            <person name="Russ C."/>
            <person name="Tyler B."/>
            <person name="Panabieres F."/>
            <person name="Shan W."/>
            <person name="Tripathy S."/>
            <person name="Grunwald N."/>
            <person name="Machado M."/>
            <person name="Johnson C.S."/>
            <person name="Walker B."/>
            <person name="Young S.K."/>
            <person name="Zeng Q."/>
            <person name="Gargeya S."/>
            <person name="Fitzgerald M."/>
            <person name="Haas B."/>
            <person name="Abouelleil A."/>
            <person name="Allen A.W."/>
            <person name="Alvarado L."/>
            <person name="Arachchi H.M."/>
            <person name="Berlin A.M."/>
            <person name="Chapman S.B."/>
            <person name="Gainer-Dewar J."/>
            <person name="Goldberg J."/>
            <person name="Griggs A."/>
            <person name="Gujja S."/>
            <person name="Hansen M."/>
            <person name="Howarth C."/>
            <person name="Imamovic A."/>
            <person name="Ireland A."/>
            <person name="Larimer J."/>
            <person name="McCowan C."/>
            <person name="Murphy C."/>
            <person name="Pearson M."/>
            <person name="Poon T.W."/>
            <person name="Priest M."/>
            <person name="Roberts A."/>
            <person name="Saif S."/>
            <person name="Shea T."/>
            <person name="Sisk P."/>
            <person name="Sykes S."/>
            <person name="Wortman J."/>
            <person name="Nusbaum C."/>
            <person name="Birren B."/>
        </authorList>
    </citation>
    <scope>NUCLEOTIDE SEQUENCE [LARGE SCALE GENOMIC DNA]</scope>
    <source>
        <strain evidence="1 2">P10297</strain>
    </source>
</reference>